<dbReference type="OrthoDB" id="9779207at2"/>
<evidence type="ECO:0000256" key="2">
    <source>
        <dbReference type="ARBA" id="ARBA00022737"/>
    </source>
</evidence>
<dbReference type="InterPro" id="IPR035466">
    <property type="entry name" value="GlmS/AgaS_SIS"/>
</dbReference>
<dbReference type="PANTHER" id="PTHR32502:SF3">
    <property type="entry name" value="D-GALACTOSAMINE-6-PHOSPHATE DEAMINASE AGAS-RELATED"/>
    <property type="match status" value="1"/>
</dbReference>
<dbReference type="CDD" id="cd05010">
    <property type="entry name" value="SIS_AgaS_like"/>
    <property type="match status" value="1"/>
</dbReference>
<dbReference type="Gene3D" id="3.40.50.10490">
    <property type="entry name" value="Glucose-6-phosphate isomerase like protein, domain 1"/>
    <property type="match status" value="2"/>
</dbReference>
<dbReference type="CDD" id="cd05008">
    <property type="entry name" value="SIS_GlmS_GlmD_1"/>
    <property type="match status" value="1"/>
</dbReference>
<accession>A0A430AT36</accession>
<evidence type="ECO:0000256" key="3">
    <source>
        <dbReference type="ARBA" id="ARBA00022801"/>
    </source>
</evidence>
<dbReference type="InterPro" id="IPR001347">
    <property type="entry name" value="SIS_dom"/>
</dbReference>
<dbReference type="EMBL" id="NGKC01000009">
    <property type="protein sequence ID" value="RSU11222.1"/>
    <property type="molecule type" value="Genomic_DNA"/>
</dbReference>
<proteinExistence type="inferred from homology"/>
<keyword evidence="6" id="KW-0413">Isomerase</keyword>
<evidence type="ECO:0000313" key="7">
    <source>
        <dbReference type="Proteomes" id="UP000286773"/>
    </source>
</evidence>
<keyword evidence="3" id="KW-0378">Hydrolase</keyword>
<dbReference type="Proteomes" id="UP000286773">
    <property type="component" value="Unassembled WGS sequence"/>
</dbReference>
<protein>
    <submittedName>
        <fullName evidence="6">Tagatose-6-phosphate ketose isomerase</fullName>
    </submittedName>
</protein>
<evidence type="ECO:0000313" key="6">
    <source>
        <dbReference type="EMBL" id="RSU11222.1"/>
    </source>
</evidence>
<dbReference type="GO" id="GO:0097367">
    <property type="term" value="F:carbohydrate derivative binding"/>
    <property type="evidence" value="ECO:0007669"/>
    <property type="project" value="InterPro"/>
</dbReference>
<comment type="catalytic activity">
    <reaction evidence="4">
        <text>D-galactosamine 6-phosphate + H2O = D-tagatopyranose 1-phosphate + NH4(+)</text>
        <dbReference type="Rhea" id="RHEA:47680"/>
        <dbReference type="ChEBI" id="CHEBI:15377"/>
        <dbReference type="ChEBI" id="CHEBI:28938"/>
        <dbReference type="ChEBI" id="CHEBI:71674"/>
        <dbReference type="ChEBI" id="CHEBI:138150"/>
    </reaction>
</comment>
<feature type="domain" description="SIS" evidence="5">
    <location>
        <begin position="45"/>
        <end position="212"/>
    </location>
</feature>
<comment type="caution">
    <text evidence="6">The sequence shown here is derived from an EMBL/GenBank/DDBJ whole genome shotgun (WGS) entry which is preliminary data.</text>
</comment>
<keyword evidence="7" id="KW-1185">Reference proteome</keyword>
<organism evidence="6 7">
    <name type="scientific">Vagococcus acidifermentans</name>
    <dbReference type="NCBI Taxonomy" id="564710"/>
    <lineage>
        <taxon>Bacteria</taxon>
        <taxon>Bacillati</taxon>
        <taxon>Bacillota</taxon>
        <taxon>Bacilli</taxon>
        <taxon>Lactobacillales</taxon>
        <taxon>Enterococcaceae</taxon>
        <taxon>Vagococcus</taxon>
    </lineage>
</organism>
<dbReference type="RefSeq" id="WP_126813983.1">
    <property type="nucleotide sequence ID" value="NZ_NGKC01000009.1"/>
</dbReference>
<dbReference type="GO" id="GO:1901135">
    <property type="term" value="P:carbohydrate derivative metabolic process"/>
    <property type="evidence" value="ECO:0007669"/>
    <property type="project" value="InterPro"/>
</dbReference>
<name>A0A430AT36_9ENTE</name>
<evidence type="ECO:0000256" key="4">
    <source>
        <dbReference type="ARBA" id="ARBA00029292"/>
    </source>
</evidence>
<dbReference type="InterPro" id="IPR046348">
    <property type="entry name" value="SIS_dom_sf"/>
</dbReference>
<evidence type="ECO:0000256" key="1">
    <source>
        <dbReference type="ARBA" id="ARBA00007748"/>
    </source>
</evidence>
<dbReference type="PROSITE" id="PS51464">
    <property type="entry name" value="SIS"/>
    <property type="match status" value="2"/>
</dbReference>
<keyword evidence="2" id="KW-0677">Repeat</keyword>
<dbReference type="SUPFAM" id="SSF53697">
    <property type="entry name" value="SIS domain"/>
    <property type="match status" value="1"/>
</dbReference>
<dbReference type="InterPro" id="IPR035464">
    <property type="entry name" value="SIS_AgaS"/>
</dbReference>
<comment type="similarity">
    <text evidence="1">Belongs to the SIS family. AgaS subfamily.</text>
</comment>
<dbReference type="InterPro" id="IPR050303">
    <property type="entry name" value="GatZ_KbaZ_carbometab"/>
</dbReference>
<dbReference type="PANTHER" id="PTHR32502">
    <property type="entry name" value="N-ACETYLGALACTOSAMINE PERMEASE II COMPONENT-RELATED"/>
    <property type="match status" value="1"/>
</dbReference>
<feature type="domain" description="SIS" evidence="5">
    <location>
        <begin position="217"/>
        <end position="367"/>
    </location>
</feature>
<dbReference type="GO" id="GO:0009401">
    <property type="term" value="P:phosphoenolpyruvate-dependent sugar phosphotransferase system"/>
    <property type="evidence" value="ECO:0007669"/>
    <property type="project" value="TreeGrafter"/>
</dbReference>
<dbReference type="GO" id="GO:0005886">
    <property type="term" value="C:plasma membrane"/>
    <property type="evidence" value="ECO:0007669"/>
    <property type="project" value="TreeGrafter"/>
</dbReference>
<reference evidence="6 7" key="1">
    <citation type="submission" date="2017-05" db="EMBL/GenBank/DDBJ databases">
        <title>Vagococcus spp. assemblies.</title>
        <authorList>
            <person name="Gulvik C.A."/>
        </authorList>
    </citation>
    <scope>NUCLEOTIDE SEQUENCE [LARGE SCALE GENOMIC DNA]</scope>
    <source>
        <strain evidence="6 7">LMG 24798</strain>
    </source>
</reference>
<dbReference type="GO" id="GO:0016853">
    <property type="term" value="F:isomerase activity"/>
    <property type="evidence" value="ECO:0007669"/>
    <property type="project" value="UniProtKB-KW"/>
</dbReference>
<dbReference type="GO" id="GO:0016787">
    <property type="term" value="F:hydrolase activity"/>
    <property type="evidence" value="ECO:0007669"/>
    <property type="project" value="UniProtKB-KW"/>
</dbReference>
<sequence length="388" mass="41978">MLKWSETQLEQAGAAITTKEIMQQPELWEETLAIFEDKRTDLYQLLEDFQQEAAQRIRVIFTGAGTSAYVGDVVRPHLIRYGDTDAYQFESIPTTDIVAAPHDYLKGNQPTLLVSFARSGNSPESLAAVDLANKLVDNIRHLIITCAADGQLAVNSQGDTNRFVLLMPARSNDKGFAMTGSFSCMTLATLLTFDQAHRNHSELVAGIVAMGNQALALEERVQTIVETDFDRVVYLGSGSLSGLTREAQLKLLELTAGKIATVFDSSVGFRHGPKSFIDNRTIVFGFVSNDAYTANYDLDVLEEIKEDGIAAKVTAIAQNTAGFSGDTLALDSPTVIPDGFAALPFIIIGQVAALLTSVKVANKPDTPSPTGTVNRVVRGVVIHDLPVQ</sequence>
<dbReference type="AlphaFoldDB" id="A0A430AT36"/>
<gene>
    <name evidence="6" type="primary">agaS</name>
    <name evidence="6" type="ORF">CBF27_08985</name>
</gene>
<evidence type="ECO:0000259" key="5">
    <source>
        <dbReference type="PROSITE" id="PS51464"/>
    </source>
</evidence>